<dbReference type="InterPro" id="IPR053931">
    <property type="entry name" value="RapZ_C"/>
</dbReference>
<proteinExistence type="predicted"/>
<evidence type="ECO:0000313" key="3">
    <source>
        <dbReference type="Proteomes" id="UP000599024"/>
    </source>
</evidence>
<reference evidence="2 3" key="1">
    <citation type="submission" date="2020-08" db="EMBL/GenBank/DDBJ databases">
        <title>Bridging the membrane lipid divide: bacteria of the FCB group superphylum have the potential to synthesize archaeal ether lipids.</title>
        <authorList>
            <person name="Villanueva L."/>
            <person name="Von Meijenfeldt F.A.B."/>
            <person name="Westbye A.B."/>
            <person name="Yadav S."/>
            <person name="Hopmans E.C."/>
            <person name="Dutilh B.E."/>
            <person name="Sinninghe Damste J.S."/>
        </authorList>
    </citation>
    <scope>NUCLEOTIDE SEQUENCE [LARGE SCALE GENOMIC DNA]</scope>
    <source>
        <strain evidence="2">NIOZ-UU81</strain>
    </source>
</reference>
<gene>
    <name evidence="2" type="ORF">H8E79_06415</name>
</gene>
<organism evidence="2 3">
    <name type="scientific">Candidatus Desulfatifera sulfidica</name>
    <dbReference type="NCBI Taxonomy" id="2841691"/>
    <lineage>
        <taxon>Bacteria</taxon>
        <taxon>Pseudomonadati</taxon>
        <taxon>Thermodesulfobacteriota</taxon>
        <taxon>Desulfobulbia</taxon>
        <taxon>Desulfobulbales</taxon>
        <taxon>Desulfobulbaceae</taxon>
        <taxon>Candidatus Desulfatifera</taxon>
    </lineage>
</organism>
<accession>A0A8J6N8E4</accession>
<dbReference type="InterPro" id="IPR005337">
    <property type="entry name" value="RapZ-like"/>
</dbReference>
<evidence type="ECO:0000259" key="1">
    <source>
        <dbReference type="Pfam" id="PF22740"/>
    </source>
</evidence>
<dbReference type="GO" id="GO:0005524">
    <property type="term" value="F:ATP binding"/>
    <property type="evidence" value="ECO:0007669"/>
    <property type="project" value="InterPro"/>
</dbReference>
<dbReference type="PANTHER" id="PTHR30448">
    <property type="entry name" value="RNASE ADAPTER PROTEIN RAPZ"/>
    <property type="match status" value="1"/>
</dbReference>
<sequence length="132" mass="15063">MPEKSIPRLQLTLLSFGFKYNEPPAASLVFDVRFLPNPYWIETLRPYSGLEPAIADYVLRAPESNRFLELLDPLLLHIIAEHDSQHKKELCLAVGCTGGRHRSVAVIEALKQRLIHLPVDLSVSHRDIDREE</sequence>
<dbReference type="PANTHER" id="PTHR30448:SF0">
    <property type="entry name" value="RNASE ADAPTER PROTEIN RAPZ"/>
    <property type="match status" value="1"/>
</dbReference>
<evidence type="ECO:0000313" key="2">
    <source>
        <dbReference type="EMBL" id="MBC8208783.1"/>
    </source>
</evidence>
<protein>
    <recommendedName>
        <fullName evidence="1">RapZ C-terminal domain-containing protein</fullName>
    </recommendedName>
</protein>
<dbReference type="Pfam" id="PF22740">
    <property type="entry name" value="PapZ_C"/>
    <property type="match status" value="1"/>
</dbReference>
<name>A0A8J6N8E4_9BACT</name>
<dbReference type="AlphaFoldDB" id="A0A8J6N8E4"/>
<dbReference type="Proteomes" id="UP000599024">
    <property type="component" value="Unassembled WGS sequence"/>
</dbReference>
<dbReference type="EMBL" id="JACNLK010000053">
    <property type="protein sequence ID" value="MBC8208783.1"/>
    <property type="molecule type" value="Genomic_DNA"/>
</dbReference>
<feature type="domain" description="RapZ C-terminal" evidence="1">
    <location>
        <begin position="10"/>
        <end position="129"/>
    </location>
</feature>
<comment type="caution">
    <text evidence="2">The sequence shown here is derived from an EMBL/GenBank/DDBJ whole genome shotgun (WGS) entry which is preliminary data.</text>
</comment>